<evidence type="ECO:0000259" key="1">
    <source>
        <dbReference type="Pfam" id="PF01738"/>
    </source>
</evidence>
<dbReference type="EMBL" id="JAQQFM010000013">
    <property type="protein sequence ID" value="MFL9927255.1"/>
    <property type="molecule type" value="Genomic_DNA"/>
</dbReference>
<protein>
    <submittedName>
        <fullName evidence="2">Dienelactone hydrolase family protein</fullName>
    </submittedName>
</protein>
<dbReference type="Proteomes" id="UP001629246">
    <property type="component" value="Unassembled WGS sequence"/>
</dbReference>
<dbReference type="InterPro" id="IPR029058">
    <property type="entry name" value="AB_hydrolase_fold"/>
</dbReference>
<dbReference type="Gene3D" id="3.40.50.1820">
    <property type="entry name" value="alpha/beta hydrolase"/>
    <property type="match status" value="1"/>
</dbReference>
<dbReference type="GO" id="GO:0016787">
    <property type="term" value="F:hydrolase activity"/>
    <property type="evidence" value="ECO:0007669"/>
    <property type="project" value="UniProtKB-KW"/>
</dbReference>
<accession>A0ABW9AGN1</accession>
<reference evidence="2 3" key="1">
    <citation type="journal article" date="2024" name="Chem. Sci.">
        <title>Discovery of megapolipeptins by genome mining of a Burkholderiales bacteria collection.</title>
        <authorList>
            <person name="Paulo B.S."/>
            <person name="Recchia M.J.J."/>
            <person name="Lee S."/>
            <person name="Fergusson C.H."/>
            <person name="Romanowski S.B."/>
            <person name="Hernandez A."/>
            <person name="Krull N."/>
            <person name="Liu D.Y."/>
            <person name="Cavanagh H."/>
            <person name="Bos A."/>
            <person name="Gray C.A."/>
            <person name="Murphy B.T."/>
            <person name="Linington R.G."/>
            <person name="Eustaquio A.S."/>
        </authorList>
    </citation>
    <scope>NUCLEOTIDE SEQUENCE [LARGE SCALE GENOMIC DNA]</scope>
    <source>
        <strain evidence="2 3">RL21-008-BIB-A</strain>
    </source>
</reference>
<keyword evidence="2" id="KW-0378">Hydrolase</keyword>
<gene>
    <name evidence="2" type="ORF">PQR62_23485</name>
</gene>
<name>A0ABW9AGN1_9BURK</name>
<dbReference type="InterPro" id="IPR002925">
    <property type="entry name" value="Dienelactn_hydro"/>
</dbReference>
<dbReference type="PANTHER" id="PTHR46623:SF6">
    <property type="entry name" value="ALPHA_BETA-HYDROLASES SUPERFAMILY PROTEIN"/>
    <property type="match status" value="1"/>
</dbReference>
<dbReference type="RefSeq" id="WP_408160495.1">
    <property type="nucleotide sequence ID" value="NZ_JAQQFM010000013.1"/>
</dbReference>
<comment type="caution">
    <text evidence="2">The sequence shown here is derived from an EMBL/GenBank/DDBJ whole genome shotgun (WGS) entry which is preliminary data.</text>
</comment>
<evidence type="ECO:0000313" key="2">
    <source>
        <dbReference type="EMBL" id="MFL9927255.1"/>
    </source>
</evidence>
<dbReference type="PANTHER" id="PTHR46623">
    <property type="entry name" value="CARBOXYMETHYLENEBUTENOLIDASE-RELATED"/>
    <property type="match status" value="1"/>
</dbReference>
<proteinExistence type="predicted"/>
<evidence type="ECO:0000313" key="3">
    <source>
        <dbReference type="Proteomes" id="UP001629246"/>
    </source>
</evidence>
<organism evidence="2 3">
    <name type="scientific">Herbaspirillum lusitanum</name>
    <dbReference type="NCBI Taxonomy" id="213312"/>
    <lineage>
        <taxon>Bacteria</taxon>
        <taxon>Pseudomonadati</taxon>
        <taxon>Pseudomonadota</taxon>
        <taxon>Betaproteobacteria</taxon>
        <taxon>Burkholderiales</taxon>
        <taxon>Oxalobacteraceae</taxon>
        <taxon>Herbaspirillum</taxon>
    </lineage>
</organism>
<keyword evidence="3" id="KW-1185">Reference proteome</keyword>
<sequence>MMSAGQIHKMAMRDGAHIEVYRVPAKGERRGGIVLIQEIFGLTAHIREQCDSFAEEGYEVWAPAIFDREAPGLQLSYSPEDIARAIDLVKQHSMDQAVSDAQICIEALAKIGHVFMLGYCYGGSVSWACACRLPQLSGASCYYGSRIPDLAHETPQCPVALHFGEFDQEIPLDRVQAVRALRPEAEIWTYAAAHGFNSDRRSDFDASSAQLARQRTLDLYKRATMV</sequence>
<dbReference type="Pfam" id="PF01738">
    <property type="entry name" value="DLH"/>
    <property type="match status" value="1"/>
</dbReference>
<feature type="domain" description="Dienelactone hydrolase" evidence="1">
    <location>
        <begin position="21"/>
        <end position="222"/>
    </location>
</feature>
<dbReference type="SUPFAM" id="SSF53474">
    <property type="entry name" value="alpha/beta-Hydrolases"/>
    <property type="match status" value="1"/>
</dbReference>
<dbReference type="InterPro" id="IPR051049">
    <property type="entry name" value="Dienelactone_hydrolase-like"/>
</dbReference>